<protein>
    <recommendedName>
        <fullName evidence="8">Glycosyltransferase family 92 protein</fullName>
        <ecNumber evidence="8">2.4.1.-</ecNumber>
    </recommendedName>
</protein>
<evidence type="ECO:0000256" key="6">
    <source>
        <dbReference type="ARBA" id="ARBA00022989"/>
    </source>
</evidence>
<comment type="caution">
    <text evidence="9">The sequence shown here is derived from an EMBL/GenBank/DDBJ whole genome shotgun (WGS) entry which is preliminary data.</text>
</comment>
<keyword evidence="5 8" id="KW-0812">Transmembrane</keyword>
<keyword evidence="4 8" id="KW-0808">Transferase</keyword>
<evidence type="ECO:0000256" key="2">
    <source>
        <dbReference type="ARBA" id="ARBA00007647"/>
    </source>
</evidence>
<dbReference type="Pfam" id="PF01697">
    <property type="entry name" value="Glyco_transf_92"/>
    <property type="match status" value="1"/>
</dbReference>
<keyword evidence="10" id="KW-1185">Reference proteome</keyword>
<accession>A0ABR0DFF2</accession>
<keyword evidence="6 8" id="KW-1133">Transmembrane helix</keyword>
<dbReference type="PANTHER" id="PTHR21461:SF12">
    <property type="entry name" value="GALACTAN BETA-1,4-GALACTOSYLTRANSFERASE GALS2"/>
    <property type="match status" value="1"/>
</dbReference>
<proteinExistence type="inferred from homology"/>
<dbReference type="InterPro" id="IPR008166">
    <property type="entry name" value="Glyco_transf_92"/>
</dbReference>
<comment type="subcellular location">
    <subcellularLocation>
        <location evidence="1">Membrane</location>
        <topology evidence="1">Single-pass membrane protein</topology>
    </subcellularLocation>
</comment>
<dbReference type="EC" id="2.4.1.-" evidence="8"/>
<organism evidence="9 10">
    <name type="scientific">Penstemon davidsonii</name>
    <dbReference type="NCBI Taxonomy" id="160366"/>
    <lineage>
        <taxon>Eukaryota</taxon>
        <taxon>Viridiplantae</taxon>
        <taxon>Streptophyta</taxon>
        <taxon>Embryophyta</taxon>
        <taxon>Tracheophyta</taxon>
        <taxon>Spermatophyta</taxon>
        <taxon>Magnoliopsida</taxon>
        <taxon>eudicotyledons</taxon>
        <taxon>Gunneridae</taxon>
        <taxon>Pentapetalae</taxon>
        <taxon>asterids</taxon>
        <taxon>lamiids</taxon>
        <taxon>Lamiales</taxon>
        <taxon>Plantaginaceae</taxon>
        <taxon>Cheloneae</taxon>
        <taxon>Penstemon</taxon>
    </lineage>
</organism>
<evidence type="ECO:0000313" key="10">
    <source>
        <dbReference type="Proteomes" id="UP001291926"/>
    </source>
</evidence>
<evidence type="ECO:0000256" key="4">
    <source>
        <dbReference type="ARBA" id="ARBA00022679"/>
    </source>
</evidence>
<keyword evidence="3 8" id="KW-0328">Glycosyltransferase</keyword>
<sequence length="528" mass="60599">MVMSNTTKEKELKEKRMFVGIVWNCAAELKLICTALLFLSSLAIVLQFVPYNFLDYNSWQNQVSSSINSSSNFLDSNSMQNEVNSSVNSSSNFLDSNSLQNEVNSSVNSSSNQQKIRTRDEVLNDGVLKRGFEPYGSAAYNFILMSAYRGGADTFAVVGLSSKPLHLHGKPTYQCVWIPRENPENQISVSGYKILPDWGYGRIYTVVVVNCTFQTPVGENGHGGQLIIEAATNDPGLNTTDNILALDETPQNFSKFKSDFNSPRPKYDYLYCGSSLYGNLSPQRVREWLAYHVRLFGERSHFVIHDAGGVHEGVKEVLKPWMEKGFVTLQDIRDQERFDGYYHNQFLIVNDCLHRYRFETQWMFFFDVDEFIFVQNKNTIKSVLDSLSDSTQLTFEQMTMSNKLCLSQDAPTYRKWGFEKLVYKDVKRGIRRDRKYAIQPRNVFATGVHMSQNMIGKTTHKTEGRIKYFHYHGTIAERREPCRQLINSTSITVDRTPYVIDTTLRDIAGSVKRFELKMIGSRLQRTRQ</sequence>
<feature type="transmembrane region" description="Helical" evidence="8">
    <location>
        <begin position="21"/>
        <end position="49"/>
    </location>
</feature>
<dbReference type="PANTHER" id="PTHR21461">
    <property type="entry name" value="GLYCOSYLTRANSFERASE FAMILY 92 PROTEIN"/>
    <property type="match status" value="1"/>
</dbReference>
<evidence type="ECO:0000256" key="1">
    <source>
        <dbReference type="ARBA" id="ARBA00004167"/>
    </source>
</evidence>
<evidence type="ECO:0000256" key="8">
    <source>
        <dbReference type="RuleBase" id="RU366017"/>
    </source>
</evidence>
<comment type="similarity">
    <text evidence="2 8">Belongs to the glycosyltransferase 92 family.</text>
</comment>
<name>A0ABR0DFF2_9LAMI</name>
<evidence type="ECO:0000256" key="5">
    <source>
        <dbReference type="ARBA" id="ARBA00022692"/>
    </source>
</evidence>
<evidence type="ECO:0000256" key="3">
    <source>
        <dbReference type="ARBA" id="ARBA00022676"/>
    </source>
</evidence>
<evidence type="ECO:0000313" key="9">
    <source>
        <dbReference type="EMBL" id="KAK4487968.1"/>
    </source>
</evidence>
<gene>
    <name evidence="9" type="ORF">RD792_003706</name>
</gene>
<dbReference type="Proteomes" id="UP001291926">
    <property type="component" value="Unassembled WGS sequence"/>
</dbReference>
<reference evidence="9 10" key="1">
    <citation type="journal article" date="2023" name="bioRxiv">
        <title>Genome report: Whole genome sequence and annotation of Penstemon davidsonii.</title>
        <authorList>
            <person name="Ostevik K.L."/>
            <person name="Alabady M."/>
            <person name="Zhang M."/>
            <person name="Rausher M.D."/>
        </authorList>
    </citation>
    <scope>NUCLEOTIDE SEQUENCE [LARGE SCALE GENOMIC DNA]</scope>
    <source>
        <strain evidence="9">DNT005</strain>
        <tissue evidence="9">Whole leaf</tissue>
    </source>
</reference>
<keyword evidence="7 8" id="KW-0472">Membrane</keyword>
<dbReference type="EMBL" id="JAYDYQ010001088">
    <property type="protein sequence ID" value="KAK4487968.1"/>
    <property type="molecule type" value="Genomic_DNA"/>
</dbReference>
<evidence type="ECO:0000256" key="7">
    <source>
        <dbReference type="ARBA" id="ARBA00023136"/>
    </source>
</evidence>